<evidence type="ECO:0000313" key="1">
    <source>
        <dbReference type="EMBL" id="MFC6998755.1"/>
    </source>
</evidence>
<comment type="caution">
    <text evidence="1">The sequence shown here is derived from an EMBL/GenBank/DDBJ whole genome shotgun (WGS) entry which is preliminary data.</text>
</comment>
<dbReference type="InterPro" id="IPR036513">
    <property type="entry name" value="STAS_dom_sf"/>
</dbReference>
<accession>A0ABW2DM65</accession>
<protein>
    <submittedName>
        <fullName evidence="1">STAS/SEC14 domain-containing protein</fullName>
    </submittedName>
</protein>
<evidence type="ECO:0000313" key="2">
    <source>
        <dbReference type="Proteomes" id="UP001596405"/>
    </source>
</evidence>
<proteinExistence type="predicted"/>
<dbReference type="Proteomes" id="UP001596405">
    <property type="component" value="Unassembled WGS sequence"/>
</dbReference>
<keyword evidence="2" id="KW-1185">Reference proteome</keyword>
<sequence length="142" mass="16202">MTQELRNIFDKVFLTITEDHENRWVFVDWSGYLTEENIKAGALAYTKVIKDTGFSCVLNDTTKVVGSWDHSLDWVVNEWSVQAAAAGVRHFAMVTAPETFAQTSAENFYSNVKAFKINVFDNLEEASRWLRKYSLHNGSSLI</sequence>
<name>A0ABW2DM65_9BACT</name>
<dbReference type="InterPro" id="IPR021866">
    <property type="entry name" value="SpoIIAA-like"/>
</dbReference>
<dbReference type="EMBL" id="JBHSYQ010000006">
    <property type="protein sequence ID" value="MFC6998755.1"/>
    <property type="molecule type" value="Genomic_DNA"/>
</dbReference>
<gene>
    <name evidence="1" type="ORF">ACFQHR_14055</name>
</gene>
<dbReference type="SUPFAM" id="SSF52091">
    <property type="entry name" value="SpoIIaa-like"/>
    <property type="match status" value="1"/>
</dbReference>
<dbReference type="Pfam" id="PF11964">
    <property type="entry name" value="SpoIIAA-like"/>
    <property type="match status" value="1"/>
</dbReference>
<dbReference type="RefSeq" id="WP_066623434.1">
    <property type="nucleotide sequence ID" value="NZ_JBHSYQ010000006.1"/>
</dbReference>
<reference evidence="2" key="1">
    <citation type="journal article" date="2019" name="Int. J. Syst. Evol. Microbiol.">
        <title>The Global Catalogue of Microorganisms (GCM) 10K type strain sequencing project: providing services to taxonomists for standard genome sequencing and annotation.</title>
        <authorList>
            <consortium name="The Broad Institute Genomics Platform"/>
            <consortium name="The Broad Institute Genome Sequencing Center for Infectious Disease"/>
            <person name="Wu L."/>
            <person name="Ma J."/>
        </authorList>
    </citation>
    <scope>NUCLEOTIDE SEQUENCE [LARGE SCALE GENOMIC DNA]</scope>
    <source>
        <strain evidence="2">CGMCC 4.7393</strain>
    </source>
</reference>
<organism evidence="1 2">
    <name type="scientific">Rufibacter roseus</name>
    <dbReference type="NCBI Taxonomy" id="1567108"/>
    <lineage>
        <taxon>Bacteria</taxon>
        <taxon>Pseudomonadati</taxon>
        <taxon>Bacteroidota</taxon>
        <taxon>Cytophagia</taxon>
        <taxon>Cytophagales</taxon>
        <taxon>Hymenobacteraceae</taxon>
        <taxon>Rufibacter</taxon>
    </lineage>
</organism>